<dbReference type="InterPro" id="IPR029063">
    <property type="entry name" value="SAM-dependent_MTases_sf"/>
</dbReference>
<dbReference type="AlphaFoldDB" id="A0AAE3FH15"/>
<keyword evidence="1" id="KW-0489">Methyltransferase</keyword>
<dbReference type="GO" id="GO:0008168">
    <property type="term" value="F:methyltransferase activity"/>
    <property type="evidence" value="ECO:0007669"/>
    <property type="project" value="UniProtKB-KW"/>
</dbReference>
<dbReference type="PANTHER" id="PTHR35276:SF1">
    <property type="entry name" value="TRNA (MNM(5)S(2)U34)-METHYLTRANSFERASE, CHLOROPLASTIC"/>
    <property type="match status" value="1"/>
</dbReference>
<dbReference type="Proteomes" id="UP001139365">
    <property type="component" value="Unassembled WGS sequence"/>
</dbReference>
<reference evidence="1 2" key="1">
    <citation type="submission" date="2022-03" db="EMBL/GenBank/DDBJ databases">
        <title>Metagenome-assembled genomes from swine fecal metagenomes.</title>
        <authorList>
            <person name="Holman D.B."/>
            <person name="Kommadath A."/>
        </authorList>
    </citation>
    <scope>NUCLEOTIDE SEQUENCE [LARGE SCALE GENOMIC DNA]</scope>
    <source>
        <strain evidence="1">SUG147</strain>
    </source>
</reference>
<sequence length="183" mass="20131">MIDLLTVEKEFISSHIRKGGVAADFTMGNGHDTLWLSRQVGEEGRVYAFDIQPAALEHTRALLESSDCPENYTLILDSHANAGEYIKERLCAGMFNLGYLPGSDKKITTLRESTMKAVVTALDLLEDGGGLLVAVYPGHEEGTLEGLMLDDYFASLDRKKISVSKLKIVNSPSSPFFFLAEKK</sequence>
<accession>A0AAE3FH15</accession>
<proteinExistence type="predicted"/>
<keyword evidence="1" id="KW-0808">Transferase</keyword>
<dbReference type="GO" id="GO:0032259">
    <property type="term" value="P:methylation"/>
    <property type="evidence" value="ECO:0007669"/>
    <property type="project" value="UniProtKB-KW"/>
</dbReference>
<organism evidence="1 2">
    <name type="scientific">Candidatus Colimorpha enterica</name>
    <dbReference type="NCBI Taxonomy" id="3083063"/>
    <lineage>
        <taxon>Bacteria</taxon>
        <taxon>Pseudomonadati</taxon>
        <taxon>Bacteroidota</taxon>
        <taxon>Bacteroidia</taxon>
        <taxon>Bacteroidales</taxon>
        <taxon>Candidatus Colimorpha</taxon>
    </lineage>
</organism>
<dbReference type="SUPFAM" id="SSF53335">
    <property type="entry name" value="S-adenosyl-L-methionine-dependent methyltransferases"/>
    <property type="match status" value="1"/>
</dbReference>
<comment type="caution">
    <text evidence="1">The sequence shown here is derived from an EMBL/GenBank/DDBJ whole genome shotgun (WGS) entry which is preliminary data.</text>
</comment>
<dbReference type="PANTHER" id="PTHR35276">
    <property type="entry name" value="S-ADENOSYL-L-METHIONINE-DEPENDENT METHYLTRANSFERASES SUPERFAMILY PROTEIN"/>
    <property type="match status" value="1"/>
</dbReference>
<evidence type="ECO:0000313" key="2">
    <source>
        <dbReference type="Proteomes" id="UP001139365"/>
    </source>
</evidence>
<gene>
    <name evidence="1" type="ORF">MR241_08640</name>
</gene>
<protein>
    <submittedName>
        <fullName evidence="1">Class I SAM-dependent methyltransferase</fullName>
    </submittedName>
</protein>
<name>A0AAE3FH15_9BACT</name>
<dbReference type="Pfam" id="PF06962">
    <property type="entry name" value="rRNA_methylase"/>
    <property type="match status" value="1"/>
</dbReference>
<evidence type="ECO:0000313" key="1">
    <source>
        <dbReference type="EMBL" id="MCI5756341.1"/>
    </source>
</evidence>
<dbReference type="EMBL" id="JALEMU010000137">
    <property type="protein sequence ID" value="MCI5756341.1"/>
    <property type="molecule type" value="Genomic_DNA"/>
</dbReference>
<dbReference type="InterPro" id="IPR010719">
    <property type="entry name" value="MnmM_MeTrfase"/>
</dbReference>
<dbReference type="Gene3D" id="3.40.50.150">
    <property type="entry name" value="Vaccinia Virus protein VP39"/>
    <property type="match status" value="1"/>
</dbReference>